<dbReference type="SUPFAM" id="SSF53850">
    <property type="entry name" value="Periplasmic binding protein-like II"/>
    <property type="match status" value="1"/>
</dbReference>
<dbReference type="PIRSF" id="PIRSF017082">
    <property type="entry name" value="YflP"/>
    <property type="match status" value="1"/>
</dbReference>
<dbReference type="OrthoDB" id="8678477at2"/>
<evidence type="ECO:0000256" key="1">
    <source>
        <dbReference type="ARBA" id="ARBA00006987"/>
    </source>
</evidence>
<dbReference type="PANTHER" id="PTHR42928">
    <property type="entry name" value="TRICARBOXYLATE-BINDING PROTEIN"/>
    <property type="match status" value="1"/>
</dbReference>
<sequence>MTRPHAGRIAPAGAVTPVAFSPFLWPSGWRALPVLSACVALACLATATTVRADTFPSRAVRLISPFPAGSGPDAVSRLLGERLGKEWGQPVIVDSRPGGNGFIAMEAGKRAPATGHELVVADVGHLAINPGLFKRLPYDPRRDFVPVTGLYRTAFFIVVSQQSQIRTVPDLIAAARKAPDAVTYGSWAVGSSGHLGAAQLEAATGTQMLHAPYKDTAQLYTAVANGEVTWALGTYATAGPLIQAGKLRVLAVADSVRSPVLPNVPTLAEAGGPAGVEASSWVALLAPAATPPATVTAIGRAVRTALGDPEVKAKLATFGFTPAGSTSEDVAGWMAHDSQRYTELIRRTGATVN</sequence>
<evidence type="ECO:0000313" key="2">
    <source>
        <dbReference type="EMBL" id="RZT39204.1"/>
    </source>
</evidence>
<reference evidence="2 3" key="1">
    <citation type="journal article" date="2015" name="Stand. Genomic Sci.">
        <title>Genomic Encyclopedia of Bacterial and Archaeal Type Strains, Phase III: the genomes of soil and plant-associated and newly described type strains.</title>
        <authorList>
            <person name="Whitman W.B."/>
            <person name="Woyke T."/>
            <person name="Klenk H.P."/>
            <person name="Zhou Y."/>
            <person name="Lilburn T.G."/>
            <person name="Beck B.J."/>
            <person name="De Vos P."/>
            <person name="Vandamme P."/>
            <person name="Eisen J.A."/>
            <person name="Garrity G."/>
            <person name="Hugenholtz P."/>
            <person name="Kyrpides N.C."/>
        </authorList>
    </citation>
    <scope>NUCLEOTIDE SEQUENCE [LARGE SCALE GENOMIC DNA]</scope>
    <source>
        <strain evidence="2 3">ASC-9842</strain>
    </source>
</reference>
<proteinExistence type="inferred from homology"/>
<keyword evidence="3" id="KW-1185">Reference proteome</keyword>
<dbReference type="InterPro" id="IPR042100">
    <property type="entry name" value="Bug_dom1"/>
</dbReference>
<dbReference type="Gene3D" id="3.40.190.150">
    <property type="entry name" value="Bordetella uptake gene, domain 1"/>
    <property type="match status" value="1"/>
</dbReference>
<organism evidence="2 3">
    <name type="scientific">Cupriavidus agavae</name>
    <dbReference type="NCBI Taxonomy" id="1001822"/>
    <lineage>
        <taxon>Bacteria</taxon>
        <taxon>Pseudomonadati</taxon>
        <taxon>Pseudomonadota</taxon>
        <taxon>Betaproteobacteria</taxon>
        <taxon>Burkholderiales</taxon>
        <taxon>Burkholderiaceae</taxon>
        <taxon>Cupriavidus</taxon>
    </lineage>
</organism>
<dbReference type="CDD" id="cd07012">
    <property type="entry name" value="PBP2_Bug_TTT"/>
    <property type="match status" value="1"/>
</dbReference>
<dbReference type="PANTHER" id="PTHR42928:SF5">
    <property type="entry name" value="BLR1237 PROTEIN"/>
    <property type="match status" value="1"/>
</dbReference>
<name>A0A4Q7RZA2_9BURK</name>
<dbReference type="AlphaFoldDB" id="A0A4Q7RZA2"/>
<comment type="caution">
    <text evidence="2">The sequence shown here is derived from an EMBL/GenBank/DDBJ whole genome shotgun (WGS) entry which is preliminary data.</text>
</comment>
<keyword evidence="2" id="KW-0675">Receptor</keyword>
<evidence type="ECO:0000313" key="3">
    <source>
        <dbReference type="Proteomes" id="UP000291078"/>
    </source>
</evidence>
<comment type="similarity">
    <text evidence="1">Belongs to the UPF0065 (bug) family.</text>
</comment>
<dbReference type="EMBL" id="SGXM01000002">
    <property type="protein sequence ID" value="RZT39204.1"/>
    <property type="molecule type" value="Genomic_DNA"/>
</dbReference>
<dbReference type="RefSeq" id="WP_130391398.1">
    <property type="nucleotide sequence ID" value="NZ_SGXM01000002.1"/>
</dbReference>
<gene>
    <name evidence="2" type="ORF">EV147_2399</name>
</gene>
<dbReference type="Gene3D" id="3.40.190.10">
    <property type="entry name" value="Periplasmic binding protein-like II"/>
    <property type="match status" value="1"/>
</dbReference>
<accession>A0A4Q7RZA2</accession>
<protein>
    <submittedName>
        <fullName evidence="2">Tripartite-type tricarboxylate transporter receptor subunit TctC</fullName>
    </submittedName>
</protein>
<dbReference type="Pfam" id="PF03401">
    <property type="entry name" value="TctC"/>
    <property type="match status" value="1"/>
</dbReference>
<dbReference type="InterPro" id="IPR005064">
    <property type="entry name" value="BUG"/>
</dbReference>
<dbReference type="Proteomes" id="UP000291078">
    <property type="component" value="Unassembled WGS sequence"/>
</dbReference>